<comment type="caution">
    <text evidence="2">The sequence shown here is derived from an EMBL/GenBank/DDBJ whole genome shotgun (WGS) entry which is preliminary data.</text>
</comment>
<sequence length="364" mass="41265">MMAILTKLALIAVPVVFLGWFYRSTRPPPPKLCGSPNGPPVTSKRIRLRDGRYLAYREDGVPKEKASYRIVCVHAFGDSKDSSPALNLKELAEELRIYFVSFDRAGYGESDPYPNRSVTSEAFDLEQLADELELGEKFYVVGASMGGCTAWACLKYIPHRLAGVALIVPVVNYWWPSLPPRVAEEGFRNHLVQDQWTLRVAHNAPSLLYWWMTQKWFPSLAALQGNPEVFSRRDHEVLEKIAQSQQQKEQTEYRATPTQQGVFESLHRDLITAFGNWDFEPMDVENPLPEGEGSVHLWQGCEDRFVPVVLQRYVAKKLPWTKYHEIPDGGHLVMLMDGMAETILRALLLGEESSDMSNLVEPSA</sequence>
<evidence type="ECO:0000313" key="3">
    <source>
        <dbReference type="Proteomes" id="UP000825729"/>
    </source>
</evidence>
<keyword evidence="3" id="KW-1185">Reference proteome</keyword>
<dbReference type="Gene3D" id="3.40.50.1820">
    <property type="entry name" value="alpha/beta hydrolase"/>
    <property type="match status" value="1"/>
</dbReference>
<dbReference type="InterPro" id="IPR000073">
    <property type="entry name" value="AB_hydrolase_1"/>
</dbReference>
<dbReference type="Pfam" id="PF12697">
    <property type="entry name" value="Abhydrolase_6"/>
    <property type="match status" value="1"/>
</dbReference>
<protein>
    <recommendedName>
        <fullName evidence="1">AB hydrolase-1 domain-containing protein</fullName>
    </recommendedName>
</protein>
<name>A0AAV7FH12_ARIFI</name>
<dbReference type="EMBL" id="JAINDJ010000002">
    <property type="protein sequence ID" value="KAG9459003.1"/>
    <property type="molecule type" value="Genomic_DNA"/>
</dbReference>
<feature type="domain" description="AB hydrolase-1" evidence="1">
    <location>
        <begin position="70"/>
        <end position="335"/>
    </location>
</feature>
<dbReference type="SUPFAM" id="SSF53474">
    <property type="entry name" value="alpha/beta-Hydrolases"/>
    <property type="match status" value="1"/>
</dbReference>
<dbReference type="PANTHER" id="PTHR45763:SF51">
    <property type="entry name" value="ALPHA_BETA-HYDROLASES SUPERFAMILY PROTEIN"/>
    <property type="match status" value="1"/>
</dbReference>
<dbReference type="FunFam" id="3.40.50.1820:FF:000270">
    <property type="entry name" value="Alpha/beta-Hydrolases superfamily protein"/>
    <property type="match status" value="1"/>
</dbReference>
<evidence type="ECO:0000259" key="1">
    <source>
        <dbReference type="Pfam" id="PF12697"/>
    </source>
</evidence>
<reference evidence="2 3" key="1">
    <citation type="submission" date="2021-07" db="EMBL/GenBank/DDBJ databases">
        <title>The Aristolochia fimbriata genome: insights into angiosperm evolution, floral development and chemical biosynthesis.</title>
        <authorList>
            <person name="Jiao Y."/>
        </authorList>
    </citation>
    <scope>NUCLEOTIDE SEQUENCE [LARGE SCALE GENOMIC DNA]</scope>
    <source>
        <strain evidence="2">IBCAS-2021</strain>
        <tissue evidence="2">Leaf</tissue>
    </source>
</reference>
<proteinExistence type="predicted"/>
<evidence type="ECO:0000313" key="2">
    <source>
        <dbReference type="EMBL" id="KAG9459003.1"/>
    </source>
</evidence>
<gene>
    <name evidence="2" type="ORF">H6P81_003511</name>
</gene>
<dbReference type="InterPro" id="IPR029058">
    <property type="entry name" value="AB_hydrolase_fold"/>
</dbReference>
<dbReference type="Proteomes" id="UP000825729">
    <property type="component" value="Unassembled WGS sequence"/>
</dbReference>
<accession>A0AAV7FH12</accession>
<dbReference type="AlphaFoldDB" id="A0AAV7FH12"/>
<dbReference type="PANTHER" id="PTHR45763">
    <property type="entry name" value="HYDROLASE, ALPHA/BETA FOLD FAMILY PROTEIN, EXPRESSED-RELATED"/>
    <property type="match status" value="1"/>
</dbReference>
<organism evidence="2 3">
    <name type="scientific">Aristolochia fimbriata</name>
    <name type="common">White veined hardy Dutchman's pipe vine</name>
    <dbReference type="NCBI Taxonomy" id="158543"/>
    <lineage>
        <taxon>Eukaryota</taxon>
        <taxon>Viridiplantae</taxon>
        <taxon>Streptophyta</taxon>
        <taxon>Embryophyta</taxon>
        <taxon>Tracheophyta</taxon>
        <taxon>Spermatophyta</taxon>
        <taxon>Magnoliopsida</taxon>
        <taxon>Magnoliidae</taxon>
        <taxon>Piperales</taxon>
        <taxon>Aristolochiaceae</taxon>
        <taxon>Aristolochia</taxon>
    </lineage>
</organism>